<reference evidence="2 3" key="1">
    <citation type="submission" date="2018-04" db="EMBL/GenBank/DDBJ databases">
        <title>WGS assembly of Panicum hallii var. hallii HAL2.</title>
        <authorList>
            <person name="Lovell J."/>
            <person name="Jenkins J."/>
            <person name="Lowry D."/>
            <person name="Mamidi S."/>
            <person name="Sreedasyam A."/>
            <person name="Weng X."/>
            <person name="Barry K."/>
            <person name="Bonette J."/>
            <person name="Campitelli B."/>
            <person name="Daum C."/>
            <person name="Gordon S."/>
            <person name="Gould B."/>
            <person name="Lipzen A."/>
            <person name="MacQueen A."/>
            <person name="Palacio-Mejia J."/>
            <person name="Plott C."/>
            <person name="Shakirov E."/>
            <person name="Shu S."/>
            <person name="Yoshinaga Y."/>
            <person name="Zane M."/>
            <person name="Rokhsar D."/>
            <person name="Grimwood J."/>
            <person name="Schmutz J."/>
            <person name="Juenger T."/>
        </authorList>
    </citation>
    <scope>NUCLEOTIDE SEQUENCE [LARGE SCALE GENOMIC DNA]</scope>
    <source>
        <strain evidence="3">cv. HAL2</strain>
    </source>
</reference>
<dbReference type="EMBL" id="CM009752">
    <property type="protein sequence ID" value="PUZ62224.1"/>
    <property type="molecule type" value="Genomic_DNA"/>
</dbReference>
<dbReference type="AlphaFoldDB" id="A0A2T7E324"/>
<feature type="compositionally biased region" description="Basic and acidic residues" evidence="1">
    <location>
        <begin position="125"/>
        <end position="137"/>
    </location>
</feature>
<feature type="compositionally biased region" description="Low complexity" evidence="1">
    <location>
        <begin position="58"/>
        <end position="86"/>
    </location>
</feature>
<protein>
    <submittedName>
        <fullName evidence="2">Uncharacterized protein</fullName>
    </submittedName>
</protein>
<evidence type="ECO:0000256" key="1">
    <source>
        <dbReference type="SAM" id="MobiDB-lite"/>
    </source>
</evidence>
<dbReference type="Proteomes" id="UP000244336">
    <property type="component" value="Chromosome 4"/>
</dbReference>
<organism evidence="2 3">
    <name type="scientific">Panicum hallii var. hallii</name>
    <dbReference type="NCBI Taxonomy" id="1504633"/>
    <lineage>
        <taxon>Eukaryota</taxon>
        <taxon>Viridiplantae</taxon>
        <taxon>Streptophyta</taxon>
        <taxon>Embryophyta</taxon>
        <taxon>Tracheophyta</taxon>
        <taxon>Spermatophyta</taxon>
        <taxon>Magnoliopsida</taxon>
        <taxon>Liliopsida</taxon>
        <taxon>Poales</taxon>
        <taxon>Poaceae</taxon>
        <taxon>PACMAD clade</taxon>
        <taxon>Panicoideae</taxon>
        <taxon>Panicodae</taxon>
        <taxon>Paniceae</taxon>
        <taxon>Panicinae</taxon>
        <taxon>Panicum</taxon>
        <taxon>Panicum sect. Panicum</taxon>
    </lineage>
</organism>
<evidence type="ECO:0000313" key="3">
    <source>
        <dbReference type="Proteomes" id="UP000244336"/>
    </source>
</evidence>
<feature type="region of interest" description="Disordered" evidence="1">
    <location>
        <begin position="58"/>
        <end position="137"/>
    </location>
</feature>
<evidence type="ECO:0000313" key="2">
    <source>
        <dbReference type="EMBL" id="PUZ62224.1"/>
    </source>
</evidence>
<name>A0A2T7E324_9POAL</name>
<keyword evidence="3" id="KW-1185">Reference proteome</keyword>
<feature type="compositionally biased region" description="Low complexity" evidence="1">
    <location>
        <begin position="96"/>
        <end position="106"/>
    </location>
</feature>
<proteinExistence type="predicted"/>
<dbReference type="Gramene" id="PUZ62224">
    <property type="protein sequence ID" value="PUZ62224"/>
    <property type="gene ID" value="GQ55_4G339800"/>
</dbReference>
<gene>
    <name evidence="2" type="ORF">GQ55_4G339800</name>
</gene>
<sequence length="137" mass="14652">MVNDSYVASHNFINHTYLLLPIDLLSFCHRLSPHVHGSHKTLSPPPFSFLPRNGILPPLRVARAAPRGRAPNPNRSGRPRSAPATGRRARRGGGCAHARGAGTTVGARGGRGGPCSRRRGAGVKAEAERGWDFHAGR</sequence>
<accession>A0A2T7E324</accession>